<feature type="domain" description="Peptidase M48" evidence="7">
    <location>
        <begin position="2"/>
        <end position="101"/>
    </location>
</feature>
<keyword evidence="5 6" id="KW-0482">Metalloprotease</keyword>
<accession>A0A162Z0T6</accession>
<dbReference type="PANTHER" id="PTHR22726:SF18">
    <property type="entry name" value="PEPTIDASE M48 DOMAIN-CONTAINING PROTEIN"/>
    <property type="match status" value="1"/>
</dbReference>
<evidence type="ECO:0000256" key="4">
    <source>
        <dbReference type="ARBA" id="ARBA00022833"/>
    </source>
</evidence>
<evidence type="ECO:0000313" key="8">
    <source>
        <dbReference type="EMBL" id="OAD01737.1"/>
    </source>
</evidence>
<gene>
    <name evidence="8" type="ORF">MUCCIDRAFT_123799</name>
</gene>
<evidence type="ECO:0000256" key="5">
    <source>
        <dbReference type="ARBA" id="ARBA00023049"/>
    </source>
</evidence>
<evidence type="ECO:0000256" key="3">
    <source>
        <dbReference type="ARBA" id="ARBA00022801"/>
    </source>
</evidence>
<keyword evidence="3 6" id="KW-0378">Hydrolase</keyword>
<dbReference type="GO" id="GO:0034982">
    <property type="term" value="P:mitochondrial protein processing"/>
    <property type="evidence" value="ECO:0007669"/>
    <property type="project" value="TreeGrafter"/>
</dbReference>
<dbReference type="EMBL" id="AMYB01000005">
    <property type="protein sequence ID" value="OAD01737.1"/>
    <property type="molecule type" value="Genomic_DNA"/>
</dbReference>
<dbReference type="STRING" id="747725.A0A162Z0T6"/>
<comment type="similarity">
    <text evidence="6">Belongs to the peptidase M48 family.</text>
</comment>
<dbReference type="VEuPathDB" id="FungiDB:MUCCIDRAFT_123799"/>
<keyword evidence="4 6" id="KW-0862">Zinc</keyword>
<reference evidence="8 9" key="1">
    <citation type="submission" date="2015-06" db="EMBL/GenBank/DDBJ databases">
        <title>Expansion of signal transduction pathways in fungi by whole-genome duplication.</title>
        <authorList>
            <consortium name="DOE Joint Genome Institute"/>
            <person name="Corrochano L.M."/>
            <person name="Kuo A."/>
            <person name="Marcet-Houben M."/>
            <person name="Polaino S."/>
            <person name="Salamov A."/>
            <person name="Villalobos J.M."/>
            <person name="Alvarez M.I."/>
            <person name="Avalos J."/>
            <person name="Benito E.P."/>
            <person name="Benoit I."/>
            <person name="Burger G."/>
            <person name="Camino L.P."/>
            <person name="Canovas D."/>
            <person name="Cerda-Olmedo E."/>
            <person name="Cheng J.-F."/>
            <person name="Dominguez A."/>
            <person name="Elias M."/>
            <person name="Eslava A.P."/>
            <person name="Glaser F."/>
            <person name="Grimwood J."/>
            <person name="Gutierrez G."/>
            <person name="Heitman J."/>
            <person name="Henrissat B."/>
            <person name="Iturriaga E.A."/>
            <person name="Lang B.F."/>
            <person name="Lavin J.L."/>
            <person name="Lee S."/>
            <person name="Li W."/>
            <person name="Lindquist E."/>
            <person name="Lopez-Garcia S."/>
            <person name="Luque E.M."/>
            <person name="Marcos A.T."/>
            <person name="Martin J."/>
            <person name="Mccluskey K."/>
            <person name="Medina H.R."/>
            <person name="Miralles-Duran A."/>
            <person name="Miyazaki A."/>
            <person name="Munoz-Torres E."/>
            <person name="Oguiza J.A."/>
            <person name="Ohm R."/>
            <person name="Olmedo M."/>
            <person name="Orejas M."/>
            <person name="Ortiz-Castellanos L."/>
            <person name="Pisabarro A.G."/>
            <person name="Rodriguez-Romero J."/>
            <person name="Ruiz-Herrera J."/>
            <person name="Ruiz-Vazquez R."/>
            <person name="Sanz C."/>
            <person name="Schackwitz W."/>
            <person name="Schmutz J."/>
            <person name="Shahriari M."/>
            <person name="Shelest E."/>
            <person name="Silva-Franco F."/>
            <person name="Soanes D."/>
            <person name="Syed K."/>
            <person name="Tagua V.G."/>
            <person name="Talbot N.J."/>
            <person name="Thon M."/>
            <person name="De Vries R.P."/>
            <person name="Wiebenga A."/>
            <person name="Yadav J.S."/>
            <person name="Braun E.L."/>
            <person name="Baker S."/>
            <person name="Garre V."/>
            <person name="Horwitz B."/>
            <person name="Torres-Martinez S."/>
            <person name="Idnurm A."/>
            <person name="Herrera-Estrella A."/>
            <person name="Gabaldon T."/>
            <person name="Grigoriev I.V."/>
        </authorList>
    </citation>
    <scope>NUCLEOTIDE SEQUENCE [LARGE SCALE GENOMIC DNA]</scope>
    <source>
        <strain evidence="8 9">CBS 277.49</strain>
    </source>
</reference>
<dbReference type="InterPro" id="IPR001915">
    <property type="entry name" value="Peptidase_M48"/>
</dbReference>
<evidence type="ECO:0000259" key="7">
    <source>
        <dbReference type="Pfam" id="PF01435"/>
    </source>
</evidence>
<keyword evidence="2" id="KW-0479">Metal-binding</keyword>
<name>A0A162Z0T6_MUCCL</name>
<dbReference type="GO" id="GO:0046872">
    <property type="term" value="F:metal ion binding"/>
    <property type="evidence" value="ECO:0007669"/>
    <property type="project" value="UniProtKB-KW"/>
</dbReference>
<dbReference type="OrthoDB" id="7464992at2759"/>
<evidence type="ECO:0000256" key="2">
    <source>
        <dbReference type="ARBA" id="ARBA00022723"/>
    </source>
</evidence>
<dbReference type="GO" id="GO:0006515">
    <property type="term" value="P:protein quality control for misfolded or incompletely synthesized proteins"/>
    <property type="evidence" value="ECO:0007669"/>
    <property type="project" value="TreeGrafter"/>
</dbReference>
<comment type="cofactor">
    <cofactor evidence="6">
        <name>Zn(2+)</name>
        <dbReference type="ChEBI" id="CHEBI:29105"/>
    </cofactor>
    <text evidence="6">Binds 1 zinc ion per subunit.</text>
</comment>
<feature type="non-terminal residue" evidence="8">
    <location>
        <position position="108"/>
    </location>
</feature>
<dbReference type="PANTHER" id="PTHR22726">
    <property type="entry name" value="METALLOENDOPEPTIDASE OMA1"/>
    <property type="match status" value="1"/>
</dbReference>
<protein>
    <recommendedName>
        <fullName evidence="7">Peptidase M48 domain-containing protein</fullName>
    </recommendedName>
</protein>
<dbReference type="Pfam" id="PF01435">
    <property type="entry name" value="Peptidase_M48"/>
    <property type="match status" value="1"/>
</dbReference>
<proteinExistence type="inferred from homology"/>
<keyword evidence="1 6" id="KW-0645">Protease</keyword>
<evidence type="ECO:0000256" key="6">
    <source>
        <dbReference type="RuleBase" id="RU003983"/>
    </source>
</evidence>
<sequence length="108" mass="12394">MAVILSHEIAHSLQRHFVEQHGFASLMFMLGDITRGVFWMITESMGPYVNQKINEYISTFITLETQTTYNRKLEKEADLVGLKILAKAGYDPRAAVDVWQRMADLESE</sequence>
<comment type="caution">
    <text evidence="8">The sequence shown here is derived from an EMBL/GenBank/DDBJ whole genome shotgun (WGS) entry which is preliminary data.</text>
</comment>
<dbReference type="Proteomes" id="UP000077051">
    <property type="component" value="Unassembled WGS sequence"/>
</dbReference>
<dbReference type="InterPro" id="IPR051156">
    <property type="entry name" value="Mito/Outer_Membr_Metalloprot"/>
</dbReference>
<dbReference type="AlphaFoldDB" id="A0A162Z0T6"/>
<evidence type="ECO:0000313" key="9">
    <source>
        <dbReference type="Proteomes" id="UP000077051"/>
    </source>
</evidence>
<evidence type="ECO:0000256" key="1">
    <source>
        <dbReference type="ARBA" id="ARBA00022670"/>
    </source>
</evidence>
<dbReference type="GO" id="GO:0005743">
    <property type="term" value="C:mitochondrial inner membrane"/>
    <property type="evidence" value="ECO:0007669"/>
    <property type="project" value="TreeGrafter"/>
</dbReference>
<organism evidence="8 9">
    <name type="scientific">Mucor lusitanicus CBS 277.49</name>
    <dbReference type="NCBI Taxonomy" id="747725"/>
    <lineage>
        <taxon>Eukaryota</taxon>
        <taxon>Fungi</taxon>
        <taxon>Fungi incertae sedis</taxon>
        <taxon>Mucoromycota</taxon>
        <taxon>Mucoromycotina</taxon>
        <taxon>Mucoromycetes</taxon>
        <taxon>Mucorales</taxon>
        <taxon>Mucorineae</taxon>
        <taxon>Mucoraceae</taxon>
        <taxon>Mucor</taxon>
    </lineage>
</organism>
<dbReference type="GO" id="GO:0004222">
    <property type="term" value="F:metalloendopeptidase activity"/>
    <property type="evidence" value="ECO:0007669"/>
    <property type="project" value="InterPro"/>
</dbReference>
<keyword evidence="9" id="KW-1185">Reference proteome</keyword>